<protein>
    <submittedName>
        <fullName evidence="1">Uncharacterized protein</fullName>
    </submittedName>
</protein>
<comment type="caution">
    <text evidence="1">The sequence shown here is derived from an EMBL/GenBank/DDBJ whole genome shotgun (WGS) entry which is preliminary data.</text>
</comment>
<name>A0ABT2NIC8_9CYAN</name>
<reference evidence="1 2" key="1">
    <citation type="journal article" date="2022" name="Front. Microbiol.">
        <title>High genomic differentiation and limited gene flow indicate recent cryptic speciation within the genus Laspinema (cyanobacteria).</title>
        <authorList>
            <person name="Stanojkovic A."/>
            <person name="Skoupy S."/>
            <person name="Skaloud P."/>
            <person name="Dvorak P."/>
        </authorList>
    </citation>
    <scope>NUCLEOTIDE SEQUENCE [LARGE SCALE GENOMIC DNA]</scope>
    <source>
        <strain evidence="1 2">D3b</strain>
    </source>
</reference>
<dbReference type="RefSeq" id="WP_261237319.1">
    <property type="nucleotide sequence ID" value="NZ_JAMXFA010000052.1"/>
</dbReference>
<evidence type="ECO:0000313" key="2">
    <source>
        <dbReference type="Proteomes" id="UP001525961"/>
    </source>
</evidence>
<sequence>MSYAIDSESIRAYRNLVMVYANDLWREKDPEKRVTLVTYLSDAVTTLARMEIEEAKKIKENSQQATSSSNS</sequence>
<accession>A0ABT2NIC8</accession>
<keyword evidence="2" id="KW-1185">Reference proteome</keyword>
<organism evidence="1 2">
    <name type="scientific">Laspinema olomoucense D3b</name>
    <dbReference type="NCBI Taxonomy" id="2953688"/>
    <lineage>
        <taxon>Bacteria</taxon>
        <taxon>Bacillati</taxon>
        <taxon>Cyanobacteriota</taxon>
        <taxon>Cyanophyceae</taxon>
        <taxon>Oscillatoriophycideae</taxon>
        <taxon>Oscillatoriales</taxon>
        <taxon>Laspinemataceae</taxon>
        <taxon>Laspinema</taxon>
        <taxon>Laspinema olomoucense</taxon>
    </lineage>
</organism>
<gene>
    <name evidence="1" type="ORF">NG792_25535</name>
</gene>
<dbReference type="EMBL" id="JAMXFA010000052">
    <property type="protein sequence ID" value="MCT7981095.1"/>
    <property type="molecule type" value="Genomic_DNA"/>
</dbReference>
<evidence type="ECO:0000313" key="1">
    <source>
        <dbReference type="EMBL" id="MCT7981095.1"/>
    </source>
</evidence>
<dbReference type="Proteomes" id="UP001525961">
    <property type="component" value="Unassembled WGS sequence"/>
</dbReference>
<proteinExistence type="predicted"/>